<reference evidence="1 2" key="1">
    <citation type="journal article" date="2011" name="BMC Genomics">
        <title>Genome sequencing reveals diversification of virulence factor content and possible host adaptation in distinct subpopulations of Salmonella enterica.</title>
        <authorList>
            <person name="den Bakker H.C."/>
            <person name="Moreno Switt A.I."/>
            <person name="Govoni G."/>
            <person name="Cummings C.A."/>
            <person name="Ranieri M.L."/>
            <person name="Degoricija L."/>
            <person name="Hoelzer K."/>
            <person name="Rodriguez-Rivera L.D."/>
            <person name="Brown S."/>
            <person name="Bolchacova E."/>
            <person name="Furtado M.R."/>
            <person name="Wiedmann M."/>
        </authorList>
    </citation>
    <scope>NUCLEOTIDE SEQUENCE [LARGE SCALE GENOMIC DNA]</scope>
    <source>
        <strain evidence="1 2">R8-3404</strain>
    </source>
</reference>
<organism evidence="1 2">
    <name type="scientific">Salmonella enterica subsp. enterica serovar Uganda str. R8-3404</name>
    <dbReference type="NCBI Taxonomy" id="913083"/>
    <lineage>
        <taxon>Bacteria</taxon>
        <taxon>Pseudomonadati</taxon>
        <taxon>Pseudomonadota</taxon>
        <taxon>Gammaproteobacteria</taxon>
        <taxon>Enterobacterales</taxon>
        <taxon>Enterobacteriaceae</taxon>
        <taxon>Salmonella</taxon>
    </lineage>
</organism>
<dbReference type="AlphaFoldDB" id="A0A6C8H6F5"/>
<dbReference type="Proteomes" id="UP000003915">
    <property type="component" value="Unassembled WGS sequence"/>
</dbReference>
<accession>A0A6C8H6F5</accession>
<comment type="caution">
    <text evidence="1">The sequence shown here is derived from an EMBL/GenBank/DDBJ whole genome shotgun (WGS) entry which is preliminary data.</text>
</comment>
<name>A0A6C8H6F5_SALET</name>
<protein>
    <submittedName>
        <fullName evidence="1">Uncharacterized protein</fullName>
    </submittedName>
</protein>
<gene>
    <name evidence="1" type="ORF">LTSEUGA_0515</name>
</gene>
<evidence type="ECO:0000313" key="1">
    <source>
        <dbReference type="EMBL" id="EHC95964.1"/>
    </source>
</evidence>
<sequence length="37" mass="4337">MTNSTFGYTKVFSNFILIQSKLINPLLRYVIPVHFHP</sequence>
<evidence type="ECO:0000313" key="2">
    <source>
        <dbReference type="Proteomes" id="UP000003915"/>
    </source>
</evidence>
<proteinExistence type="predicted"/>
<dbReference type="EMBL" id="AFCV01000139">
    <property type="protein sequence ID" value="EHC95964.1"/>
    <property type="molecule type" value="Genomic_DNA"/>
</dbReference>